<dbReference type="EMBL" id="NSCI01000044">
    <property type="protein sequence ID" value="RAW84086.1"/>
    <property type="molecule type" value="Genomic_DNA"/>
</dbReference>
<accession>A0A329VB13</accession>
<dbReference type="Proteomes" id="UP000250870">
    <property type="component" value="Unassembled WGS sequence"/>
</dbReference>
<evidence type="ECO:0000313" key="1">
    <source>
        <dbReference type="EMBL" id="RAW84086.1"/>
    </source>
</evidence>
<name>A0A329VB13_9GAMM</name>
<organism evidence="1 2">
    <name type="scientific">Photorhabdus laumondii subsp. clarkei</name>
    <dbReference type="NCBI Taxonomy" id="2029685"/>
    <lineage>
        <taxon>Bacteria</taxon>
        <taxon>Pseudomonadati</taxon>
        <taxon>Pseudomonadota</taxon>
        <taxon>Gammaproteobacteria</taxon>
        <taxon>Enterobacterales</taxon>
        <taxon>Morganellaceae</taxon>
        <taxon>Photorhabdus</taxon>
    </lineage>
</organism>
<dbReference type="AlphaFoldDB" id="A0A329VB13"/>
<comment type="caution">
    <text evidence="1">The sequence shown here is derived from an EMBL/GenBank/DDBJ whole genome shotgun (WGS) entry which is preliminary data.</text>
</comment>
<sequence length="89" mass="10159">MPSILYEKNTKSRILLKKTANGSFFLINACQRQRTPYNAPPLTDTTLINIVRSGREPANKRLTLRANSVIYAARLNENVIFYVSLLFNN</sequence>
<proteinExistence type="predicted"/>
<reference evidence="1 2" key="1">
    <citation type="journal article" date="2018" name="Int. J. Syst. Evol. Microbiol.">
        <title>Whole-genome-based revisit of Photorhabdus phylogeny: proposal for the elevation of most Photorhabdus subspecies to the species level and description of one novel species Photorhabdus bodei sp. nov., and one novel subspecies Photorhabdus laumondii subsp. clarkei subsp. nov.</title>
        <authorList>
            <person name="Machado R.A.R."/>
            <person name="Wuthrich D."/>
            <person name="Kuhnert P."/>
            <person name="Arce C.C.M."/>
            <person name="Thonen L."/>
            <person name="Ruiz C."/>
            <person name="Zhang X."/>
            <person name="Robert C.A.M."/>
            <person name="Karimi J."/>
            <person name="Kamali S."/>
            <person name="Ma J."/>
            <person name="Bruggmann R."/>
            <person name="Erb M."/>
        </authorList>
    </citation>
    <scope>NUCLEOTIDE SEQUENCE [LARGE SCALE GENOMIC DNA]</scope>
    <source>
        <strain evidence="1 2">BOJ-47</strain>
    </source>
</reference>
<gene>
    <name evidence="1" type="ORF">CKY01_20495</name>
</gene>
<evidence type="ECO:0000313" key="2">
    <source>
        <dbReference type="Proteomes" id="UP000250870"/>
    </source>
</evidence>
<protein>
    <submittedName>
        <fullName evidence="1">Uncharacterized protein</fullName>
    </submittedName>
</protein>